<dbReference type="STRING" id="1122133.SAMN02745157_4865"/>
<reference evidence="2 3" key="1">
    <citation type="submission" date="2016-11" db="EMBL/GenBank/DDBJ databases">
        <authorList>
            <person name="Jaros S."/>
            <person name="Januszkiewicz K."/>
            <person name="Wedrychowicz H."/>
        </authorList>
    </citation>
    <scope>NUCLEOTIDE SEQUENCE [LARGE SCALE GENOMIC DNA]</scope>
    <source>
        <strain evidence="2 3">DSM 19436</strain>
    </source>
</reference>
<dbReference type="OrthoDB" id="7858450at2"/>
<organism evidence="2 3">
    <name type="scientific">Kaistia soli DSM 19436</name>
    <dbReference type="NCBI Taxonomy" id="1122133"/>
    <lineage>
        <taxon>Bacteria</taxon>
        <taxon>Pseudomonadati</taxon>
        <taxon>Pseudomonadota</taxon>
        <taxon>Alphaproteobacteria</taxon>
        <taxon>Hyphomicrobiales</taxon>
        <taxon>Kaistiaceae</taxon>
        <taxon>Kaistia</taxon>
    </lineage>
</organism>
<gene>
    <name evidence="2" type="ORF">SAMN02745157_4865</name>
</gene>
<keyword evidence="3" id="KW-1185">Reference proteome</keyword>
<dbReference type="Proteomes" id="UP000184485">
    <property type="component" value="Unassembled WGS sequence"/>
</dbReference>
<proteinExistence type="predicted"/>
<accession>A0A1M5MRI1</accession>
<dbReference type="AlphaFoldDB" id="A0A1M5MRI1"/>
<protein>
    <submittedName>
        <fullName evidence="2">Uncharacterized protein</fullName>
    </submittedName>
</protein>
<evidence type="ECO:0000313" key="3">
    <source>
        <dbReference type="Proteomes" id="UP000184485"/>
    </source>
</evidence>
<evidence type="ECO:0000256" key="1">
    <source>
        <dbReference type="SAM" id="MobiDB-lite"/>
    </source>
</evidence>
<dbReference type="RefSeq" id="WP_073058253.1">
    <property type="nucleotide sequence ID" value="NZ_FQUP01000007.1"/>
</dbReference>
<dbReference type="EMBL" id="FQUP01000007">
    <property type="protein sequence ID" value="SHG80010.1"/>
    <property type="molecule type" value="Genomic_DNA"/>
</dbReference>
<name>A0A1M5MRI1_9HYPH</name>
<evidence type="ECO:0000313" key="2">
    <source>
        <dbReference type="EMBL" id="SHG80010.1"/>
    </source>
</evidence>
<sequence length="144" mass="16104">MAYPSWPSSLPNFIQRDGFRRQRADGRLRSPTDLGPGKVRRKSSATVRTITPQIWMTRVQLERFGTFWDVDTKGGTLPFWFPEPGRHGFPMRSDDGGVLLSADGSPLLISAMVLVMFSPDAEPPQDTTTADDLWPVNLSLDIMP</sequence>
<feature type="region of interest" description="Disordered" evidence="1">
    <location>
        <begin position="22"/>
        <end position="43"/>
    </location>
</feature>